<dbReference type="NCBIfam" id="NF011071">
    <property type="entry name" value="PRK14501.1"/>
    <property type="match status" value="1"/>
</dbReference>
<dbReference type="GO" id="GO:0004805">
    <property type="term" value="F:trehalose-phosphatase activity"/>
    <property type="evidence" value="ECO:0007669"/>
    <property type="project" value="TreeGrafter"/>
</dbReference>
<keyword evidence="5" id="KW-0808">Transferase</keyword>
<proteinExistence type="inferred from homology"/>
<dbReference type="Gene3D" id="3.40.50.1000">
    <property type="entry name" value="HAD superfamily/HAD-like"/>
    <property type="match status" value="1"/>
</dbReference>
<dbReference type="GO" id="GO:0003825">
    <property type="term" value="F:alpha,alpha-trehalose-phosphate synthase (UDP-forming) activity"/>
    <property type="evidence" value="ECO:0007669"/>
    <property type="project" value="UniProtKB-UniRule"/>
</dbReference>
<organism evidence="8 9">
    <name type="scientific">Sporomusa termitida</name>
    <dbReference type="NCBI Taxonomy" id="2377"/>
    <lineage>
        <taxon>Bacteria</taxon>
        <taxon>Bacillati</taxon>
        <taxon>Bacillota</taxon>
        <taxon>Negativicutes</taxon>
        <taxon>Selenomonadales</taxon>
        <taxon>Sporomusaceae</taxon>
        <taxon>Sporomusa</taxon>
    </lineage>
</organism>
<comment type="similarity">
    <text evidence="3">Belongs to the glycosyltransferase 20 family.</text>
</comment>
<evidence type="ECO:0000256" key="5">
    <source>
        <dbReference type="ARBA" id="ARBA00022679"/>
    </source>
</evidence>
<dbReference type="CDD" id="cd01627">
    <property type="entry name" value="HAD_TPP"/>
    <property type="match status" value="1"/>
</dbReference>
<keyword evidence="9" id="KW-1185">Reference proteome</keyword>
<gene>
    <name evidence="8" type="ORF">SPTER_09270</name>
</gene>
<accession>A0A517DQP4</accession>
<dbReference type="RefSeq" id="WP_144349247.1">
    <property type="nucleotide sequence ID" value="NZ_CP036259.1"/>
</dbReference>
<dbReference type="PANTHER" id="PTHR10788">
    <property type="entry name" value="TREHALOSE-6-PHOSPHATE SYNTHASE"/>
    <property type="match status" value="1"/>
</dbReference>
<dbReference type="EMBL" id="CP036259">
    <property type="protein sequence ID" value="QDR79638.1"/>
    <property type="molecule type" value="Genomic_DNA"/>
</dbReference>
<dbReference type="Gene3D" id="3.30.70.1020">
    <property type="entry name" value="Trehalose-6-phosphate phosphatase related protein, domain 2"/>
    <property type="match status" value="1"/>
</dbReference>
<dbReference type="NCBIfam" id="TIGR01484">
    <property type="entry name" value="HAD-SF-IIB"/>
    <property type="match status" value="1"/>
</dbReference>
<dbReference type="InterPro" id="IPR006379">
    <property type="entry name" value="HAD-SF_hydro_IIB"/>
</dbReference>
<evidence type="ECO:0000256" key="7">
    <source>
        <dbReference type="NCBIfam" id="TIGR02400"/>
    </source>
</evidence>
<evidence type="ECO:0000256" key="3">
    <source>
        <dbReference type="ARBA" id="ARBA00008799"/>
    </source>
</evidence>
<dbReference type="UniPathway" id="UPA00299"/>
<dbReference type="NCBIfam" id="TIGR00685">
    <property type="entry name" value="T6PP"/>
    <property type="match status" value="1"/>
</dbReference>
<dbReference type="EC" id="2.4.1.15" evidence="7"/>
<dbReference type="KEGG" id="sted:SPTER_09270"/>
<dbReference type="InterPro" id="IPR001830">
    <property type="entry name" value="Glyco_trans_20"/>
</dbReference>
<dbReference type="Pfam" id="PF00982">
    <property type="entry name" value="Glyco_transf_20"/>
    <property type="match status" value="1"/>
</dbReference>
<protein>
    <recommendedName>
        <fullName evidence="7">Alpha,alpha-trehalose-phosphate synthase</fullName>
        <ecNumber evidence="7">2.4.1.15</ecNumber>
    </recommendedName>
</protein>
<dbReference type="Gene3D" id="3.40.50.2000">
    <property type="entry name" value="Glycogen Phosphorylase B"/>
    <property type="match status" value="2"/>
</dbReference>
<dbReference type="AlphaFoldDB" id="A0A517DQP4"/>
<comment type="pathway">
    <text evidence="1">Glycan biosynthesis; trehalose biosynthesis.</text>
</comment>
<comment type="catalytic activity">
    <reaction evidence="6">
        <text>D-glucose 6-phosphate + UDP-alpha-D-glucose = alpha,alpha-trehalose 6-phosphate + UDP + H(+)</text>
        <dbReference type="Rhea" id="RHEA:18889"/>
        <dbReference type="ChEBI" id="CHEBI:15378"/>
        <dbReference type="ChEBI" id="CHEBI:58223"/>
        <dbReference type="ChEBI" id="CHEBI:58429"/>
        <dbReference type="ChEBI" id="CHEBI:58885"/>
        <dbReference type="ChEBI" id="CHEBI:61548"/>
        <dbReference type="EC" id="2.4.1.15"/>
    </reaction>
</comment>
<name>A0A517DQP4_9FIRM</name>
<keyword evidence="4" id="KW-0328">Glycosyltransferase</keyword>
<evidence type="ECO:0000256" key="1">
    <source>
        <dbReference type="ARBA" id="ARBA00005199"/>
    </source>
</evidence>
<evidence type="ECO:0000256" key="2">
    <source>
        <dbReference type="ARBA" id="ARBA00006330"/>
    </source>
</evidence>
<dbReference type="SUPFAM" id="SSF53756">
    <property type="entry name" value="UDP-Glycosyltransferase/glycogen phosphorylase"/>
    <property type="match status" value="1"/>
</dbReference>
<dbReference type="InterPro" id="IPR012766">
    <property type="entry name" value="Trehalose_OtsA"/>
</dbReference>
<dbReference type="InterPro" id="IPR036412">
    <property type="entry name" value="HAD-like_sf"/>
</dbReference>
<evidence type="ECO:0000256" key="4">
    <source>
        <dbReference type="ARBA" id="ARBA00022676"/>
    </source>
</evidence>
<dbReference type="GO" id="GO:0005829">
    <property type="term" value="C:cytosol"/>
    <property type="evidence" value="ECO:0007669"/>
    <property type="project" value="TreeGrafter"/>
</dbReference>
<evidence type="ECO:0000256" key="6">
    <source>
        <dbReference type="ARBA" id="ARBA00048039"/>
    </source>
</evidence>
<dbReference type="PANTHER" id="PTHR10788:SF106">
    <property type="entry name" value="BCDNA.GH08860"/>
    <property type="match status" value="1"/>
</dbReference>
<dbReference type="CDD" id="cd03788">
    <property type="entry name" value="GT20_TPS"/>
    <property type="match status" value="1"/>
</dbReference>
<evidence type="ECO:0000313" key="8">
    <source>
        <dbReference type="EMBL" id="QDR79638.1"/>
    </source>
</evidence>
<dbReference type="GO" id="GO:0005992">
    <property type="term" value="P:trehalose biosynthetic process"/>
    <property type="evidence" value="ECO:0007669"/>
    <property type="project" value="UniProtKB-UniRule"/>
</dbReference>
<comment type="similarity">
    <text evidence="2">In the C-terminal section; belongs to the trehalose phosphatase family.</text>
</comment>
<dbReference type="InterPro" id="IPR023214">
    <property type="entry name" value="HAD_sf"/>
</dbReference>
<dbReference type="OrthoDB" id="9761633at2"/>
<dbReference type="NCBIfam" id="TIGR02400">
    <property type="entry name" value="trehalose_OtsA"/>
    <property type="match status" value="1"/>
</dbReference>
<evidence type="ECO:0000313" key="9">
    <source>
        <dbReference type="Proteomes" id="UP000320776"/>
    </source>
</evidence>
<dbReference type="SUPFAM" id="SSF56784">
    <property type="entry name" value="HAD-like"/>
    <property type="match status" value="1"/>
</dbReference>
<reference evidence="8 9" key="1">
    <citation type="submission" date="2019-02" db="EMBL/GenBank/DDBJ databases">
        <title>Closed genome of Sporomusa termitida DSM 4440.</title>
        <authorList>
            <person name="Poehlein A."/>
            <person name="Daniel R."/>
        </authorList>
    </citation>
    <scope>NUCLEOTIDE SEQUENCE [LARGE SCALE GENOMIC DNA]</scope>
    <source>
        <strain evidence="8 9">DSM 4440</strain>
    </source>
</reference>
<sequence>MDNKSDIKRLLVVSNRLPVTIDKKQEGYIFKESVGGLVSGFSAYFNSLQDTTFSEKDSVWIGWPGISVDVEDQQLISERLSQDFSASPVFLDEVTMDKFYLGFCNKTIWPLFHYFFSLTRFEDDLWEQYVAVNKVFCEAVCRIARPGDVIWIHDYHLMLLPAMLRERMPDAPIGFFLHIPFPDYEIFRQLPRRWGAAILEGLLGADLIGFHTIDYTQYFLNSVTRILGLSHTLGRVRVGGRTVRADTFPMGIDFTKYNNTAKQSRVIRESERLRRLLGDRKIVLSVDRLDYTKGIANRLEAFALFLEQHPEWQEKVILALIVVPSRVGVDQYQSMKRNIDETVGRINGRFGTLRWVPIVYQYRYLPLSPLVALYSASDVALITPLRDGMNLVAKEYVASKADKQGVLILSEMAGAAKELDQAIMVNPNSIEEIADTIKEALEMPAEEQQRRNQSMQVLLAKYDVIRWADLFIKQLLGIREAERKAASKIAGRQVRDSIFNEYKMARKRLILLDYDGTLVPFANEPLLAVPGDCLLETLHKLVSDEQNDVVIVSGRGRETLQQWLGHVPLYMIAEHGAWRKKKSDKWEKIIHMPADWRTQVLPIFQFYVDLLPGSFIEEKDCSIVWHYRKVEKEIAEFRANELKWELINFTLHTDLQVLEGNRILEIRHKLSNKGAAIKPWLDQAAYDFILAAGDDKTDEDLFAILPAEACSIKIGMGDTKAKYIMHSQEDFCGLLAKLAGNEK</sequence>
<dbReference type="Proteomes" id="UP000320776">
    <property type="component" value="Chromosome"/>
</dbReference>
<dbReference type="Pfam" id="PF02358">
    <property type="entry name" value="Trehalose_PPase"/>
    <property type="match status" value="1"/>
</dbReference>
<dbReference type="InterPro" id="IPR003337">
    <property type="entry name" value="Trehalose_PPase"/>
</dbReference>